<dbReference type="Proteomes" id="UP001189624">
    <property type="component" value="Chromosome 2"/>
</dbReference>
<feature type="chain" id="PRO_5041678938" evidence="1">
    <location>
        <begin position="22"/>
        <end position="96"/>
    </location>
</feature>
<keyword evidence="3" id="KW-1185">Reference proteome</keyword>
<evidence type="ECO:0000256" key="1">
    <source>
        <dbReference type="SAM" id="SignalP"/>
    </source>
</evidence>
<dbReference type="AlphaFoldDB" id="A0AA86S940"/>
<evidence type="ECO:0000313" key="2">
    <source>
        <dbReference type="EMBL" id="CAJ1932147.1"/>
    </source>
</evidence>
<reference evidence="2" key="1">
    <citation type="submission" date="2023-10" db="EMBL/GenBank/DDBJ databases">
        <authorList>
            <person name="Domelevo Entfellner J.-B."/>
        </authorList>
    </citation>
    <scope>NUCLEOTIDE SEQUENCE</scope>
</reference>
<protein>
    <submittedName>
        <fullName evidence="2">Uncharacterized protein</fullName>
    </submittedName>
</protein>
<keyword evidence="1" id="KW-0732">Signal</keyword>
<accession>A0AA86S940</accession>
<gene>
    <name evidence="2" type="ORF">AYBTSS11_LOCUS5649</name>
</gene>
<dbReference type="Gramene" id="rna-AYBTSS11_LOCUS5649">
    <property type="protein sequence ID" value="CAJ1932147.1"/>
    <property type="gene ID" value="gene-AYBTSS11_LOCUS5649"/>
</dbReference>
<proteinExistence type="predicted"/>
<evidence type="ECO:0000313" key="3">
    <source>
        <dbReference type="Proteomes" id="UP001189624"/>
    </source>
</evidence>
<name>A0AA86S940_9FABA</name>
<feature type="signal peptide" evidence="1">
    <location>
        <begin position="1"/>
        <end position="21"/>
    </location>
</feature>
<organism evidence="2 3">
    <name type="scientific">Sphenostylis stenocarpa</name>
    <dbReference type="NCBI Taxonomy" id="92480"/>
    <lineage>
        <taxon>Eukaryota</taxon>
        <taxon>Viridiplantae</taxon>
        <taxon>Streptophyta</taxon>
        <taxon>Embryophyta</taxon>
        <taxon>Tracheophyta</taxon>
        <taxon>Spermatophyta</taxon>
        <taxon>Magnoliopsida</taxon>
        <taxon>eudicotyledons</taxon>
        <taxon>Gunneridae</taxon>
        <taxon>Pentapetalae</taxon>
        <taxon>rosids</taxon>
        <taxon>fabids</taxon>
        <taxon>Fabales</taxon>
        <taxon>Fabaceae</taxon>
        <taxon>Papilionoideae</taxon>
        <taxon>50 kb inversion clade</taxon>
        <taxon>NPAAA clade</taxon>
        <taxon>indigoferoid/millettioid clade</taxon>
        <taxon>Phaseoleae</taxon>
        <taxon>Sphenostylis</taxon>
    </lineage>
</organism>
<sequence length="96" mass="10108">MTHRWLFKGAWWLAWWQRTGEIMIGSIGGGRKSNWGATGSGGSRTNEVMPSSNEGVANQIGAQLAVMVRGGWLGLTIGTSGDVLVEGGCGTLVMQA</sequence>
<dbReference type="EMBL" id="OY731399">
    <property type="protein sequence ID" value="CAJ1932147.1"/>
    <property type="molecule type" value="Genomic_DNA"/>
</dbReference>